<evidence type="ECO:0000313" key="5">
    <source>
        <dbReference type="Proteomes" id="UP000224567"/>
    </source>
</evidence>
<dbReference type="STRING" id="33114.A0A2G2VAC4"/>
<dbReference type="PANTHER" id="PTHR48053">
    <property type="entry name" value="LEUCINE RICH REPEAT FAMILY PROTEIN, EXPRESSED"/>
    <property type="match status" value="1"/>
</dbReference>
<dbReference type="Gene3D" id="3.80.10.10">
    <property type="entry name" value="Ribonuclease Inhibitor"/>
    <property type="match status" value="1"/>
</dbReference>
<name>A0A2G2VAC4_CAPBA</name>
<organism evidence="4 5">
    <name type="scientific">Capsicum baccatum</name>
    <name type="common">Peruvian pepper</name>
    <dbReference type="NCBI Taxonomy" id="33114"/>
    <lineage>
        <taxon>Eukaryota</taxon>
        <taxon>Viridiplantae</taxon>
        <taxon>Streptophyta</taxon>
        <taxon>Embryophyta</taxon>
        <taxon>Tracheophyta</taxon>
        <taxon>Spermatophyta</taxon>
        <taxon>Magnoliopsida</taxon>
        <taxon>eudicotyledons</taxon>
        <taxon>Gunneridae</taxon>
        <taxon>Pentapetalae</taxon>
        <taxon>asterids</taxon>
        <taxon>lamiids</taxon>
        <taxon>Solanales</taxon>
        <taxon>Solanaceae</taxon>
        <taxon>Solanoideae</taxon>
        <taxon>Capsiceae</taxon>
        <taxon>Capsicum</taxon>
    </lineage>
</organism>
<dbReference type="SUPFAM" id="SSF52058">
    <property type="entry name" value="L domain-like"/>
    <property type="match status" value="1"/>
</dbReference>
<dbReference type="EMBL" id="MLFT02000064">
    <property type="protein sequence ID" value="PHT29924.1"/>
    <property type="molecule type" value="Genomic_DNA"/>
</dbReference>
<dbReference type="InterPro" id="IPR051716">
    <property type="entry name" value="Plant_RL_S/T_kinase"/>
</dbReference>
<dbReference type="GO" id="GO:0016020">
    <property type="term" value="C:membrane"/>
    <property type="evidence" value="ECO:0007669"/>
    <property type="project" value="UniProtKB-SubCell"/>
</dbReference>
<evidence type="ECO:0000313" key="4">
    <source>
        <dbReference type="EMBL" id="PHT29924.1"/>
    </source>
</evidence>
<evidence type="ECO:0000256" key="2">
    <source>
        <dbReference type="ARBA" id="ARBA00022729"/>
    </source>
</evidence>
<dbReference type="Proteomes" id="UP000224567">
    <property type="component" value="Unassembled WGS sequence"/>
</dbReference>
<dbReference type="Pfam" id="PF13855">
    <property type="entry name" value="LRR_8"/>
    <property type="match status" value="1"/>
</dbReference>
<keyword evidence="3" id="KW-0675">Receptor</keyword>
<evidence type="ECO:0000256" key="3">
    <source>
        <dbReference type="ARBA" id="ARBA00023170"/>
    </source>
</evidence>
<comment type="caution">
    <text evidence="4">The sequence shown here is derived from an EMBL/GenBank/DDBJ whole genome shotgun (WGS) entry which is preliminary data.</text>
</comment>
<keyword evidence="2" id="KW-0732">Signal</keyword>
<reference evidence="4 5" key="1">
    <citation type="journal article" date="2017" name="Genome Biol.">
        <title>New reference genome sequences of hot pepper reveal the massive evolution of plant disease-resistance genes by retroduplication.</title>
        <authorList>
            <person name="Kim S."/>
            <person name="Park J."/>
            <person name="Yeom S.I."/>
            <person name="Kim Y.M."/>
            <person name="Seo E."/>
            <person name="Kim K.T."/>
            <person name="Kim M.S."/>
            <person name="Lee J.M."/>
            <person name="Cheong K."/>
            <person name="Shin H.S."/>
            <person name="Kim S.B."/>
            <person name="Han K."/>
            <person name="Lee J."/>
            <person name="Park M."/>
            <person name="Lee H.A."/>
            <person name="Lee H.Y."/>
            <person name="Lee Y."/>
            <person name="Oh S."/>
            <person name="Lee J.H."/>
            <person name="Choi E."/>
            <person name="Choi E."/>
            <person name="Lee S.E."/>
            <person name="Jeon J."/>
            <person name="Kim H."/>
            <person name="Choi G."/>
            <person name="Song H."/>
            <person name="Lee J."/>
            <person name="Lee S.C."/>
            <person name="Kwon J.K."/>
            <person name="Lee H.Y."/>
            <person name="Koo N."/>
            <person name="Hong Y."/>
            <person name="Kim R.W."/>
            <person name="Kang W.H."/>
            <person name="Huh J.H."/>
            <person name="Kang B.C."/>
            <person name="Yang T.J."/>
            <person name="Lee Y.H."/>
            <person name="Bennetzen J.L."/>
            <person name="Choi D."/>
        </authorList>
    </citation>
    <scope>NUCLEOTIDE SEQUENCE [LARGE SCALE GENOMIC DNA]</scope>
    <source>
        <strain evidence="5">cv. PBC81</strain>
    </source>
</reference>
<dbReference type="OrthoDB" id="4062651at2759"/>
<keyword evidence="5" id="KW-1185">Reference proteome</keyword>
<evidence type="ECO:0000256" key="1">
    <source>
        <dbReference type="ARBA" id="ARBA00004479"/>
    </source>
</evidence>
<dbReference type="InterPro" id="IPR001611">
    <property type="entry name" value="Leu-rich_rpt"/>
</dbReference>
<accession>A0A2G2VAC4</accession>
<gene>
    <name evidence="4" type="ORF">CQW23_30481</name>
</gene>
<reference evidence="5" key="2">
    <citation type="journal article" date="2017" name="J. Anim. Genet.">
        <title>Multiple reference genome sequences of hot pepper reveal the massive evolution of plant disease resistance genes by retroduplication.</title>
        <authorList>
            <person name="Kim S."/>
            <person name="Park J."/>
            <person name="Yeom S.-I."/>
            <person name="Kim Y.-M."/>
            <person name="Seo E."/>
            <person name="Kim K.-T."/>
            <person name="Kim M.-S."/>
            <person name="Lee J.M."/>
            <person name="Cheong K."/>
            <person name="Shin H.-S."/>
            <person name="Kim S.-B."/>
            <person name="Han K."/>
            <person name="Lee J."/>
            <person name="Park M."/>
            <person name="Lee H.-A."/>
            <person name="Lee H.-Y."/>
            <person name="Lee Y."/>
            <person name="Oh S."/>
            <person name="Lee J.H."/>
            <person name="Choi E."/>
            <person name="Choi E."/>
            <person name="Lee S.E."/>
            <person name="Jeon J."/>
            <person name="Kim H."/>
            <person name="Choi G."/>
            <person name="Song H."/>
            <person name="Lee J."/>
            <person name="Lee S.-C."/>
            <person name="Kwon J.-K."/>
            <person name="Lee H.-Y."/>
            <person name="Koo N."/>
            <person name="Hong Y."/>
            <person name="Kim R.W."/>
            <person name="Kang W.-H."/>
            <person name="Huh J.H."/>
            <person name="Kang B.-C."/>
            <person name="Yang T.-J."/>
            <person name="Lee Y.-H."/>
            <person name="Bennetzen J.L."/>
            <person name="Choi D."/>
        </authorList>
    </citation>
    <scope>NUCLEOTIDE SEQUENCE [LARGE SCALE GENOMIC DNA]</scope>
    <source>
        <strain evidence="5">cv. PBC81</strain>
    </source>
</reference>
<dbReference type="AlphaFoldDB" id="A0A2G2VAC4"/>
<dbReference type="PANTHER" id="PTHR48053:SF159">
    <property type="entry name" value="PROTEIN KINASE DOMAIN-CONTAINING PROTEIN"/>
    <property type="match status" value="1"/>
</dbReference>
<proteinExistence type="predicted"/>
<dbReference type="InterPro" id="IPR032675">
    <property type="entry name" value="LRR_dom_sf"/>
</dbReference>
<sequence length="192" mass="21450">MMDHCLNDLHRMSKITHLDLTRNFFSEIRNLSNPEILDISYTESFELSTIPALKNLKELCLKQLNLIGNIPETFSGLSRLEVNLSSNYLNGVVPGFMFSLKILRYLYLDRNQLSGNLPIPVGESQMLLIANLTCNLLPGKIPSQLDLDRYTYEFVGNVDFCTSYSGHVRDPSQVGMGINKGGSSTLVAQGES</sequence>
<protein>
    <submittedName>
        <fullName evidence="4">Uncharacterized protein</fullName>
    </submittedName>
</protein>
<comment type="subcellular location">
    <subcellularLocation>
        <location evidence="1">Membrane</location>
        <topology evidence="1">Single-pass type I membrane protein</topology>
    </subcellularLocation>
</comment>